<keyword evidence="3" id="KW-0547">Nucleotide-binding</keyword>
<evidence type="ECO:0000259" key="7">
    <source>
        <dbReference type="Pfam" id="PF00370"/>
    </source>
</evidence>
<dbReference type="SUPFAM" id="SSF53067">
    <property type="entry name" value="Actin-like ATPase domain"/>
    <property type="match status" value="2"/>
</dbReference>
<dbReference type="InterPro" id="IPR043129">
    <property type="entry name" value="ATPase_NBD"/>
</dbReference>
<keyword evidence="10" id="KW-1185">Reference proteome</keyword>
<dbReference type="PANTHER" id="PTHR43095">
    <property type="entry name" value="SUGAR KINASE"/>
    <property type="match status" value="1"/>
</dbReference>
<keyword evidence="2" id="KW-0808">Transferase</keyword>
<dbReference type="RefSeq" id="WP_283433748.1">
    <property type="nucleotide sequence ID" value="NZ_FXUG01000009.1"/>
</dbReference>
<evidence type="ECO:0000256" key="2">
    <source>
        <dbReference type="ARBA" id="ARBA00022679"/>
    </source>
</evidence>
<dbReference type="InterPro" id="IPR050406">
    <property type="entry name" value="FGGY_Carb_Kinase"/>
</dbReference>
<evidence type="ECO:0000313" key="10">
    <source>
        <dbReference type="Proteomes" id="UP001158067"/>
    </source>
</evidence>
<evidence type="ECO:0000256" key="6">
    <source>
        <dbReference type="ARBA" id="ARBA00023308"/>
    </source>
</evidence>
<proteinExistence type="inferred from homology"/>
<accession>A0ABY1QAX7</accession>
<dbReference type="InterPro" id="IPR013449">
    <property type="entry name" value="Rhamnulokinase"/>
</dbReference>
<protein>
    <submittedName>
        <fullName evidence="9">Rhamnulokinase</fullName>
    </submittedName>
</protein>
<keyword evidence="5" id="KW-0067">ATP-binding</keyword>
<evidence type="ECO:0000313" key="9">
    <source>
        <dbReference type="EMBL" id="SMP66017.1"/>
    </source>
</evidence>
<evidence type="ECO:0000256" key="4">
    <source>
        <dbReference type="ARBA" id="ARBA00022777"/>
    </source>
</evidence>
<dbReference type="Proteomes" id="UP001158067">
    <property type="component" value="Unassembled WGS sequence"/>
</dbReference>
<dbReference type="EMBL" id="FXUG01000009">
    <property type="protein sequence ID" value="SMP66017.1"/>
    <property type="molecule type" value="Genomic_DNA"/>
</dbReference>
<dbReference type="PANTHER" id="PTHR43095:SF5">
    <property type="entry name" value="XYLULOSE KINASE"/>
    <property type="match status" value="1"/>
</dbReference>
<comment type="similarity">
    <text evidence="1">Belongs to the FGGY kinase family.</text>
</comment>
<dbReference type="Gene3D" id="3.30.420.40">
    <property type="match status" value="2"/>
</dbReference>
<dbReference type="CDD" id="cd07771">
    <property type="entry name" value="ASKHA_NBD_FGGY_RhaB-like"/>
    <property type="match status" value="1"/>
</dbReference>
<evidence type="ECO:0000259" key="8">
    <source>
        <dbReference type="Pfam" id="PF02782"/>
    </source>
</evidence>
<gene>
    <name evidence="9" type="ORF">SAMN06265222_109173</name>
</gene>
<organism evidence="9 10">
    <name type="scientific">Neorhodopirellula lusitana</name>
    <dbReference type="NCBI Taxonomy" id="445327"/>
    <lineage>
        <taxon>Bacteria</taxon>
        <taxon>Pseudomonadati</taxon>
        <taxon>Planctomycetota</taxon>
        <taxon>Planctomycetia</taxon>
        <taxon>Pirellulales</taxon>
        <taxon>Pirellulaceae</taxon>
        <taxon>Neorhodopirellula</taxon>
    </lineage>
</organism>
<evidence type="ECO:0000256" key="1">
    <source>
        <dbReference type="ARBA" id="ARBA00009156"/>
    </source>
</evidence>
<feature type="domain" description="Carbohydrate kinase FGGY N-terminal" evidence="7">
    <location>
        <begin position="23"/>
        <end position="268"/>
    </location>
</feature>
<dbReference type="InterPro" id="IPR018485">
    <property type="entry name" value="FGGY_C"/>
</dbReference>
<dbReference type="InterPro" id="IPR018484">
    <property type="entry name" value="FGGY_N"/>
</dbReference>
<dbReference type="InterPro" id="IPR000577">
    <property type="entry name" value="Carb_kinase_FGGY"/>
</dbReference>
<evidence type="ECO:0000256" key="3">
    <source>
        <dbReference type="ARBA" id="ARBA00022741"/>
    </source>
</evidence>
<name>A0ABY1QAX7_9BACT</name>
<evidence type="ECO:0000256" key="5">
    <source>
        <dbReference type="ARBA" id="ARBA00022840"/>
    </source>
</evidence>
<dbReference type="Pfam" id="PF02782">
    <property type="entry name" value="FGGY_C"/>
    <property type="match status" value="1"/>
</dbReference>
<keyword evidence="4" id="KW-0418">Kinase</keyword>
<comment type="caution">
    <text evidence="9">The sequence shown here is derived from an EMBL/GenBank/DDBJ whole genome shotgun (WGS) entry which is preliminary data.</text>
</comment>
<sequence length="515" mass="55767">MSTSPAEEPINPISAAGLTGPIHLAVDLGASSGRVIAAGITNGKLQLAEIWRFENKPVRVHEDLFWNHLGLWQEITYGLRLAANQAASLPDVKIASVGVDTWGVDFGMLDENDQLIGPVRCYRDPRNQGMMAEAVSKLSRDEIFAETGLQFMEINTLYQLIAGRQANDVSLQHAKTFLMMADLFHWMLSGAKTIEATNASTTQMLSPETGQWSAKLLSTFDIPAELFPDPTPAGTPIGVVHPTVAEITGLHEVPVITPATHDTASAVLSVPAIDFAPAKPDWCYISSGTWSLMGVELPKPKVTPLCSELNFTNEGGVHRSTRLLKNIGGLWIFQQIRASLQRKGSAPSWSEMVDAAKAAAPFELLINPDDPALLAPTDMIEELHALSQRTGQAAPTDNGVLFRAALEGLALRYRATLESLERLTDSSIRTIHIVGGGSQNQLLCQMTADACNRTVVAGPVEATAIGNVVMQMIGSGRLESISEARKLIRDSFPTTTYQPQNTQIWDEPAARFSQL</sequence>
<keyword evidence="6" id="KW-0684">Rhamnose metabolism</keyword>
<dbReference type="Pfam" id="PF00370">
    <property type="entry name" value="FGGY_N"/>
    <property type="match status" value="1"/>
</dbReference>
<reference evidence="9 10" key="1">
    <citation type="submission" date="2017-05" db="EMBL/GenBank/DDBJ databases">
        <authorList>
            <person name="Varghese N."/>
            <person name="Submissions S."/>
        </authorList>
    </citation>
    <scope>NUCLEOTIDE SEQUENCE [LARGE SCALE GENOMIC DNA]</scope>
    <source>
        <strain evidence="9 10">DSM 25457</strain>
    </source>
</reference>
<feature type="domain" description="Carbohydrate kinase FGGY C-terminal" evidence="8">
    <location>
        <begin position="283"/>
        <end position="473"/>
    </location>
</feature>
<dbReference type="PIRSF" id="PIRSF000538">
    <property type="entry name" value="GlpK"/>
    <property type="match status" value="1"/>
</dbReference>